<reference evidence="4" key="1">
    <citation type="submission" date="2007-09" db="EMBL/GenBank/DDBJ databases">
        <authorList>
            <person name="Zhang X.J."/>
            <person name="Alemany L.B."/>
            <person name="Fiedler H.-P."/>
            <person name="Goodfellow M."/>
            <person name="Parry R.J."/>
        </authorList>
    </citation>
    <scope>NUCLEOTIDE SEQUENCE</scope>
    <source>
        <strain evidence="4">AK 623</strain>
    </source>
</reference>
<dbReference type="Gene3D" id="1.10.1200.10">
    <property type="entry name" value="ACP-like"/>
    <property type="match status" value="1"/>
</dbReference>
<keyword evidence="2" id="KW-0597">Phosphoprotein</keyword>
<organism evidence="4">
    <name type="scientific">Streptomyces sanglieri</name>
    <dbReference type="NCBI Taxonomy" id="193460"/>
    <lineage>
        <taxon>Bacteria</taxon>
        <taxon>Bacillati</taxon>
        <taxon>Actinomycetota</taxon>
        <taxon>Actinomycetes</taxon>
        <taxon>Kitasatosporales</taxon>
        <taxon>Streptomycetaceae</taxon>
        <taxon>Streptomyces</taxon>
    </lineage>
</organism>
<gene>
    <name evidence="4" type="primary">lcz24</name>
</gene>
<accession>B0LJ41</accession>
<dbReference type="PROSITE" id="PS00012">
    <property type="entry name" value="PHOSPHOPANTETHEINE"/>
    <property type="match status" value="1"/>
</dbReference>
<dbReference type="PROSITE" id="PS50075">
    <property type="entry name" value="CARRIER"/>
    <property type="match status" value="1"/>
</dbReference>
<evidence type="ECO:0000256" key="1">
    <source>
        <dbReference type="ARBA" id="ARBA00022450"/>
    </source>
</evidence>
<dbReference type="AlphaFoldDB" id="B0LJ41"/>
<dbReference type="Pfam" id="PF00550">
    <property type="entry name" value="PP-binding"/>
    <property type="match status" value="1"/>
</dbReference>
<dbReference type="EMBL" id="EU147299">
    <property type="protein sequence ID" value="ABX71141.1"/>
    <property type="molecule type" value="Genomic_DNA"/>
</dbReference>
<proteinExistence type="predicted"/>
<evidence type="ECO:0000256" key="2">
    <source>
        <dbReference type="ARBA" id="ARBA00022553"/>
    </source>
</evidence>
<keyword evidence="1" id="KW-0596">Phosphopantetheine</keyword>
<dbReference type="InterPro" id="IPR009081">
    <property type="entry name" value="PP-bd_ACP"/>
</dbReference>
<sequence>MQKFTLDDLVDLTRTYAGESEEGALDGDIVDVLFTHLGYDSVALMEVLSQIKHQYGIDLSDDSVDALRTPRAVIEKVNAVISSQGDNRKKVSS</sequence>
<dbReference type="InterPro" id="IPR036736">
    <property type="entry name" value="ACP-like_sf"/>
</dbReference>
<protein>
    <submittedName>
        <fullName evidence="4">Lcz24</fullName>
    </submittedName>
</protein>
<reference evidence="4" key="2">
    <citation type="journal article" date="2008" name="Antimicrob. Agents Chemother.">
        <title>Biosynthetic investigations of lactonamycin and lactonamycin z: cloning of the biosynthetic gene clusters and discovery of an unusual starter unit.</title>
        <authorList>
            <person name="Zhang X."/>
            <person name="Alemany L.B."/>
            <person name="Fiedler H.P."/>
            <person name="Goodfellow M."/>
            <person name="Parry R.J."/>
        </authorList>
    </citation>
    <scope>NUCLEOTIDE SEQUENCE</scope>
    <source>
        <strain evidence="4">AK 623</strain>
    </source>
</reference>
<dbReference type="SUPFAM" id="SSF47336">
    <property type="entry name" value="ACP-like"/>
    <property type="match status" value="1"/>
</dbReference>
<feature type="domain" description="Carrier" evidence="3">
    <location>
        <begin position="3"/>
        <end position="81"/>
    </location>
</feature>
<evidence type="ECO:0000313" key="4">
    <source>
        <dbReference type="EMBL" id="ABX71141.1"/>
    </source>
</evidence>
<name>B0LJ41_9ACTN</name>
<evidence type="ECO:0000259" key="3">
    <source>
        <dbReference type="PROSITE" id="PS50075"/>
    </source>
</evidence>
<dbReference type="InterPro" id="IPR006162">
    <property type="entry name" value="Ppantetheine_attach_site"/>
</dbReference>